<dbReference type="STRING" id="48269.A0A183N8R1"/>
<evidence type="ECO:0000313" key="4">
    <source>
        <dbReference type="EMBL" id="VDP52407.1"/>
    </source>
</evidence>
<dbReference type="Gene3D" id="1.10.238.10">
    <property type="entry name" value="EF-hand"/>
    <property type="match status" value="1"/>
</dbReference>
<dbReference type="InterPro" id="IPR002048">
    <property type="entry name" value="EF_hand_dom"/>
</dbReference>
<evidence type="ECO:0000256" key="3">
    <source>
        <dbReference type="ARBA" id="ARBA00022837"/>
    </source>
</evidence>
<dbReference type="SUPFAM" id="SSF47473">
    <property type="entry name" value="EF-hand"/>
    <property type="match status" value="1"/>
</dbReference>
<evidence type="ECO:0000313" key="5">
    <source>
        <dbReference type="Proteomes" id="UP000277204"/>
    </source>
</evidence>
<dbReference type="AlphaFoldDB" id="A0A183N8R1"/>
<evidence type="ECO:0000256" key="1">
    <source>
        <dbReference type="ARBA" id="ARBA00022723"/>
    </source>
</evidence>
<dbReference type="InterPro" id="IPR011992">
    <property type="entry name" value="EF-hand-dom_pair"/>
</dbReference>
<keyword evidence="1" id="KW-0479">Metal-binding</keyword>
<dbReference type="InterPro" id="IPR018247">
    <property type="entry name" value="EF_Hand_1_Ca_BS"/>
</dbReference>
<dbReference type="EMBL" id="UZAI01020604">
    <property type="protein sequence ID" value="VDP52407.1"/>
    <property type="molecule type" value="Genomic_DNA"/>
</dbReference>
<dbReference type="PROSITE" id="PS00018">
    <property type="entry name" value="EF_HAND_1"/>
    <property type="match status" value="1"/>
</dbReference>
<evidence type="ECO:0000256" key="2">
    <source>
        <dbReference type="ARBA" id="ARBA00022737"/>
    </source>
</evidence>
<organism evidence="4 5">
    <name type="scientific">Schistosoma margrebowiei</name>
    <dbReference type="NCBI Taxonomy" id="48269"/>
    <lineage>
        <taxon>Eukaryota</taxon>
        <taxon>Metazoa</taxon>
        <taxon>Spiralia</taxon>
        <taxon>Lophotrochozoa</taxon>
        <taxon>Platyhelminthes</taxon>
        <taxon>Trematoda</taxon>
        <taxon>Digenea</taxon>
        <taxon>Strigeidida</taxon>
        <taxon>Schistosomatoidea</taxon>
        <taxon>Schistosomatidae</taxon>
        <taxon>Schistosoma</taxon>
    </lineage>
</organism>
<accession>A0A183N8R1</accession>
<protein>
    <submittedName>
        <fullName evidence="4">Uncharacterized protein</fullName>
    </submittedName>
</protein>
<keyword evidence="5" id="KW-1185">Reference proteome</keyword>
<dbReference type="PROSITE" id="PS50222">
    <property type="entry name" value="EF_HAND_2"/>
    <property type="match status" value="1"/>
</dbReference>
<dbReference type="Pfam" id="PF00036">
    <property type="entry name" value="EF-hand_1"/>
    <property type="match status" value="1"/>
</dbReference>
<gene>
    <name evidence="4" type="ORF">SMRZ_LOCUS24686</name>
</gene>
<dbReference type="Proteomes" id="UP000277204">
    <property type="component" value="Unassembled WGS sequence"/>
</dbReference>
<dbReference type="SMART" id="SM00054">
    <property type="entry name" value="EFh"/>
    <property type="match status" value="1"/>
</dbReference>
<sequence>MYTEHSEFHSFLSLSYAHPVLVVLKMMVGNNLKDTQLQQIVDKTIMFADKDGDGRISFEEFCEVVSGLDVHKKMVVDFIT</sequence>
<reference evidence="4 5" key="1">
    <citation type="submission" date="2018-11" db="EMBL/GenBank/DDBJ databases">
        <authorList>
            <consortium name="Pathogen Informatics"/>
        </authorList>
    </citation>
    <scope>NUCLEOTIDE SEQUENCE [LARGE SCALE GENOMIC DNA]</scope>
    <source>
        <strain evidence="4 5">Zambia</strain>
    </source>
</reference>
<proteinExistence type="predicted"/>
<dbReference type="GO" id="GO:0005509">
    <property type="term" value="F:calcium ion binding"/>
    <property type="evidence" value="ECO:0007669"/>
    <property type="project" value="InterPro"/>
</dbReference>
<keyword evidence="2" id="KW-0677">Repeat</keyword>
<dbReference type="CDD" id="cd00051">
    <property type="entry name" value="EFh"/>
    <property type="match status" value="1"/>
</dbReference>
<name>A0A183N8R1_9TREM</name>
<dbReference type="PANTHER" id="PTHR45942">
    <property type="entry name" value="PROTEIN PHOSPATASE 3 REGULATORY SUBUNIT B ALPHA ISOFORM TYPE 1"/>
    <property type="match status" value="1"/>
</dbReference>
<keyword evidence="3" id="KW-0106">Calcium</keyword>